<proteinExistence type="predicted"/>
<protein>
    <recommendedName>
        <fullName evidence="1">Cyclic nucleotide-binding domain-containing protein</fullName>
    </recommendedName>
</protein>
<feature type="domain" description="Cyclic nucleotide-binding" evidence="1">
    <location>
        <begin position="31"/>
        <end position="133"/>
    </location>
</feature>
<dbReference type="GO" id="GO:0003700">
    <property type="term" value="F:DNA-binding transcription factor activity"/>
    <property type="evidence" value="ECO:0007669"/>
    <property type="project" value="TreeGrafter"/>
</dbReference>
<dbReference type="AlphaFoldDB" id="A0A3B0ZST6"/>
<reference evidence="2" key="1">
    <citation type="submission" date="2018-06" db="EMBL/GenBank/DDBJ databases">
        <authorList>
            <person name="Zhirakovskaya E."/>
        </authorList>
    </citation>
    <scope>NUCLEOTIDE SEQUENCE</scope>
</reference>
<accession>A0A3B0ZST6</accession>
<dbReference type="PANTHER" id="PTHR24567:SF68">
    <property type="entry name" value="DNA-BINDING TRANSCRIPTIONAL DUAL REGULATOR CRP"/>
    <property type="match status" value="1"/>
</dbReference>
<dbReference type="PROSITE" id="PS50042">
    <property type="entry name" value="CNMP_BINDING_3"/>
    <property type="match status" value="1"/>
</dbReference>
<sequence>MATGSAPKLEQIGHSGNFKGEVVSMLENNNMFTDFERQELRTLADYCQAYLAPIGTIVFNEGEQSSYLCLLVEGKLSVLKDSDGEKSKKLVDVRPGKTIGEMSVIDGLPYSATVKAAANSRLILITKENFAKITEDHPRLGVKILWKFSQLLSLRLRQTSGKLIDLL</sequence>
<name>A0A3B0ZST6_9ZZZZ</name>
<dbReference type="InterPro" id="IPR050397">
    <property type="entry name" value="Env_Response_Regulators"/>
</dbReference>
<dbReference type="Pfam" id="PF00027">
    <property type="entry name" value="cNMP_binding"/>
    <property type="match status" value="1"/>
</dbReference>
<dbReference type="GO" id="GO:0005829">
    <property type="term" value="C:cytosol"/>
    <property type="evidence" value="ECO:0007669"/>
    <property type="project" value="TreeGrafter"/>
</dbReference>
<evidence type="ECO:0000259" key="1">
    <source>
        <dbReference type="PROSITE" id="PS50042"/>
    </source>
</evidence>
<dbReference type="InterPro" id="IPR000595">
    <property type="entry name" value="cNMP-bd_dom"/>
</dbReference>
<evidence type="ECO:0000313" key="2">
    <source>
        <dbReference type="EMBL" id="VAW90512.1"/>
    </source>
</evidence>
<dbReference type="SUPFAM" id="SSF51206">
    <property type="entry name" value="cAMP-binding domain-like"/>
    <property type="match status" value="1"/>
</dbReference>
<dbReference type="PANTHER" id="PTHR24567">
    <property type="entry name" value="CRP FAMILY TRANSCRIPTIONAL REGULATORY PROTEIN"/>
    <property type="match status" value="1"/>
</dbReference>
<dbReference type="Gene3D" id="2.60.120.10">
    <property type="entry name" value="Jelly Rolls"/>
    <property type="match status" value="1"/>
</dbReference>
<gene>
    <name evidence="2" type="ORF">MNBD_GAMMA17-1468</name>
</gene>
<dbReference type="CDD" id="cd00038">
    <property type="entry name" value="CAP_ED"/>
    <property type="match status" value="1"/>
</dbReference>
<dbReference type="InterPro" id="IPR014710">
    <property type="entry name" value="RmlC-like_jellyroll"/>
</dbReference>
<dbReference type="InterPro" id="IPR018490">
    <property type="entry name" value="cNMP-bd_dom_sf"/>
</dbReference>
<dbReference type="SMART" id="SM00100">
    <property type="entry name" value="cNMP"/>
    <property type="match status" value="1"/>
</dbReference>
<organism evidence="2">
    <name type="scientific">hydrothermal vent metagenome</name>
    <dbReference type="NCBI Taxonomy" id="652676"/>
    <lineage>
        <taxon>unclassified sequences</taxon>
        <taxon>metagenomes</taxon>
        <taxon>ecological metagenomes</taxon>
    </lineage>
</organism>
<dbReference type="EMBL" id="UOFQ01000202">
    <property type="protein sequence ID" value="VAW90512.1"/>
    <property type="molecule type" value="Genomic_DNA"/>
</dbReference>